<dbReference type="InterPro" id="IPR052820">
    <property type="entry name" value="PhiA_domain"/>
</dbReference>
<dbReference type="EMBL" id="MU006575">
    <property type="protein sequence ID" value="KAF2746915.1"/>
    <property type="molecule type" value="Genomic_DNA"/>
</dbReference>
<keyword evidence="2" id="KW-1185">Reference proteome</keyword>
<dbReference type="AlphaFoldDB" id="A0A6A6V8R2"/>
<feature type="non-terminal residue" evidence="1">
    <location>
        <position position="171"/>
    </location>
</feature>
<dbReference type="PANTHER" id="PTHR42047:SF1">
    <property type="entry name" value="PROTEIN, PUTATIVE (AFU_ORTHOLOGUE AFUA_6G03560)-RELATED"/>
    <property type="match status" value="1"/>
</dbReference>
<feature type="non-terminal residue" evidence="1">
    <location>
        <position position="1"/>
    </location>
</feature>
<protein>
    <recommendedName>
        <fullName evidence="3">IgE-binding protein</fullName>
    </recommendedName>
</protein>
<sequence length="171" mass="18015">AATAAAQTSYFGVMSTRSASPVHLLPLTARGGKFYLGGGPPSSYCPEQETVKPYCPPGTETTLAGGYEWLSLGVVVPGGQRVYIAPDGSMSYTQAHSAYMPPGSIQDGWSRTEGAQFGNLRWTNGLIACPTDVEGQGYQVFGQIEGKEFDGGCLGFNALTVNVTEAGAWQY</sequence>
<gene>
    <name evidence="1" type="ORF">M011DRAFT_392483</name>
</gene>
<accession>A0A6A6V8R2</accession>
<name>A0A6A6V8R2_9PLEO</name>
<proteinExistence type="predicted"/>
<dbReference type="PANTHER" id="PTHR42047">
    <property type="entry name" value="PROTEIN, PUTATIVE (AFU_ORTHOLOGUE AFUA_6G03560)-RELATED"/>
    <property type="match status" value="1"/>
</dbReference>
<dbReference type="OrthoDB" id="5430620at2759"/>
<dbReference type="Proteomes" id="UP000799440">
    <property type="component" value="Unassembled WGS sequence"/>
</dbReference>
<evidence type="ECO:0008006" key="3">
    <source>
        <dbReference type="Google" id="ProtNLM"/>
    </source>
</evidence>
<reference evidence="1" key="1">
    <citation type="journal article" date="2020" name="Stud. Mycol.">
        <title>101 Dothideomycetes genomes: a test case for predicting lifestyles and emergence of pathogens.</title>
        <authorList>
            <person name="Haridas S."/>
            <person name="Albert R."/>
            <person name="Binder M."/>
            <person name="Bloem J."/>
            <person name="Labutti K."/>
            <person name="Salamov A."/>
            <person name="Andreopoulos B."/>
            <person name="Baker S."/>
            <person name="Barry K."/>
            <person name="Bills G."/>
            <person name="Bluhm B."/>
            <person name="Cannon C."/>
            <person name="Castanera R."/>
            <person name="Culley D."/>
            <person name="Daum C."/>
            <person name="Ezra D."/>
            <person name="Gonzalez J."/>
            <person name="Henrissat B."/>
            <person name="Kuo A."/>
            <person name="Liang C."/>
            <person name="Lipzen A."/>
            <person name="Lutzoni F."/>
            <person name="Magnuson J."/>
            <person name="Mondo S."/>
            <person name="Nolan M."/>
            <person name="Ohm R."/>
            <person name="Pangilinan J."/>
            <person name="Park H.-J."/>
            <person name="Ramirez L."/>
            <person name="Alfaro M."/>
            <person name="Sun H."/>
            <person name="Tritt A."/>
            <person name="Yoshinaga Y."/>
            <person name="Zwiers L.-H."/>
            <person name="Turgeon B."/>
            <person name="Goodwin S."/>
            <person name="Spatafora J."/>
            <person name="Crous P."/>
            <person name="Grigoriev I."/>
        </authorList>
    </citation>
    <scope>NUCLEOTIDE SEQUENCE</scope>
    <source>
        <strain evidence="1">CBS 119925</strain>
    </source>
</reference>
<organism evidence="1 2">
    <name type="scientific">Sporormia fimetaria CBS 119925</name>
    <dbReference type="NCBI Taxonomy" id="1340428"/>
    <lineage>
        <taxon>Eukaryota</taxon>
        <taxon>Fungi</taxon>
        <taxon>Dikarya</taxon>
        <taxon>Ascomycota</taxon>
        <taxon>Pezizomycotina</taxon>
        <taxon>Dothideomycetes</taxon>
        <taxon>Pleosporomycetidae</taxon>
        <taxon>Pleosporales</taxon>
        <taxon>Sporormiaceae</taxon>
        <taxon>Sporormia</taxon>
    </lineage>
</organism>
<evidence type="ECO:0000313" key="2">
    <source>
        <dbReference type="Proteomes" id="UP000799440"/>
    </source>
</evidence>
<evidence type="ECO:0000313" key="1">
    <source>
        <dbReference type="EMBL" id="KAF2746915.1"/>
    </source>
</evidence>